<keyword evidence="3" id="KW-1185">Reference proteome</keyword>
<organism evidence="2 3">
    <name type="scientific">Croceimicrobium hydrocarbonivorans</name>
    <dbReference type="NCBI Taxonomy" id="2761580"/>
    <lineage>
        <taxon>Bacteria</taxon>
        <taxon>Pseudomonadati</taxon>
        <taxon>Bacteroidota</taxon>
        <taxon>Flavobacteriia</taxon>
        <taxon>Flavobacteriales</taxon>
        <taxon>Owenweeksiaceae</taxon>
        <taxon>Croceimicrobium</taxon>
    </lineage>
</organism>
<evidence type="ECO:0000256" key="1">
    <source>
        <dbReference type="SAM" id="Phobius"/>
    </source>
</evidence>
<sequence length="178" mass="20288">MNQPSLNEYQMRPRYKFSNERTAAELRSSLKQALSSDANWPLQYKDTHGHLIFSYKKKDRHTWSPEMDLNLEEQAEGGTLIRVLIGPAAGIWTFFMFLYTICILIAAGSFVLSYSQYVLNKTIWGFWLLPIAVLGAVAVYLAGLYGKSRAIPQMIFLKKFFDAALPKSVLLEGDLRKV</sequence>
<proteinExistence type="predicted"/>
<evidence type="ECO:0000313" key="3">
    <source>
        <dbReference type="Proteomes" id="UP000516305"/>
    </source>
</evidence>
<dbReference type="AlphaFoldDB" id="A0A7H0VE80"/>
<evidence type="ECO:0008006" key="4">
    <source>
        <dbReference type="Google" id="ProtNLM"/>
    </source>
</evidence>
<dbReference type="KEGG" id="chyd:H4K34_16890"/>
<feature type="transmembrane region" description="Helical" evidence="1">
    <location>
        <begin position="124"/>
        <end position="145"/>
    </location>
</feature>
<feature type="transmembrane region" description="Helical" evidence="1">
    <location>
        <begin position="91"/>
        <end position="112"/>
    </location>
</feature>
<protein>
    <recommendedName>
        <fullName evidence="4">GTP-binding protein</fullName>
    </recommendedName>
</protein>
<keyword evidence="1" id="KW-0812">Transmembrane</keyword>
<reference evidence="2 3" key="1">
    <citation type="submission" date="2020-08" db="EMBL/GenBank/DDBJ databases">
        <title>Croceimicrobium hydrocarbonivorans gen. nov., sp. nov., a novel marine bacterium isolated from a bacterial consortium that degrades polyethylene terephthalate.</title>
        <authorList>
            <person name="Liu R."/>
        </authorList>
    </citation>
    <scope>NUCLEOTIDE SEQUENCE [LARGE SCALE GENOMIC DNA]</scope>
    <source>
        <strain evidence="2 3">A20-9</strain>
    </source>
</reference>
<dbReference type="RefSeq" id="WP_210758561.1">
    <property type="nucleotide sequence ID" value="NZ_CP060139.1"/>
</dbReference>
<gene>
    <name evidence="2" type="ORF">H4K34_16890</name>
</gene>
<name>A0A7H0VE80_9FLAO</name>
<keyword evidence="1" id="KW-0472">Membrane</keyword>
<keyword evidence="1" id="KW-1133">Transmembrane helix</keyword>
<dbReference type="EMBL" id="CP060139">
    <property type="protein sequence ID" value="QNR24028.1"/>
    <property type="molecule type" value="Genomic_DNA"/>
</dbReference>
<dbReference type="Proteomes" id="UP000516305">
    <property type="component" value="Chromosome"/>
</dbReference>
<evidence type="ECO:0000313" key="2">
    <source>
        <dbReference type="EMBL" id="QNR24028.1"/>
    </source>
</evidence>
<accession>A0A7H0VE80</accession>